<proteinExistence type="predicted"/>
<sequence>MLQGQHQHSDFIAVILVYGIIFSEYYAFVFIFLPAFLNKHGHVSYLIGIEFTIIFIFLNFSYIMIQYVKPGYPPKDLAKHYHEKTLEDIKQRTKKMTEKINKHRQRRMQNNIEFHDENDDEIVIKQFYNMVPAILFKYYNQFHTALNVRIQNYQEHIIVKNAINAYQEWIIIVPG</sequence>
<name>A0A8S1P7A3_PARPR</name>
<organism evidence="2 3">
    <name type="scientific">Paramecium primaurelia</name>
    <dbReference type="NCBI Taxonomy" id="5886"/>
    <lineage>
        <taxon>Eukaryota</taxon>
        <taxon>Sar</taxon>
        <taxon>Alveolata</taxon>
        <taxon>Ciliophora</taxon>
        <taxon>Intramacronucleata</taxon>
        <taxon>Oligohymenophorea</taxon>
        <taxon>Peniculida</taxon>
        <taxon>Parameciidae</taxon>
        <taxon>Paramecium</taxon>
    </lineage>
</organism>
<evidence type="ECO:0000313" key="3">
    <source>
        <dbReference type="Proteomes" id="UP000688137"/>
    </source>
</evidence>
<keyword evidence="3" id="KW-1185">Reference proteome</keyword>
<dbReference type="AlphaFoldDB" id="A0A8S1P7A3"/>
<comment type="caution">
    <text evidence="2">The sequence shown here is derived from an EMBL/GenBank/DDBJ whole genome shotgun (WGS) entry which is preliminary data.</text>
</comment>
<feature type="transmembrane region" description="Helical" evidence="1">
    <location>
        <begin position="12"/>
        <end position="37"/>
    </location>
</feature>
<dbReference type="Proteomes" id="UP000688137">
    <property type="component" value="Unassembled WGS sequence"/>
</dbReference>
<accession>A0A8S1P7A3</accession>
<reference evidence="2" key="1">
    <citation type="submission" date="2021-01" db="EMBL/GenBank/DDBJ databases">
        <authorList>
            <consortium name="Genoscope - CEA"/>
            <person name="William W."/>
        </authorList>
    </citation>
    <scope>NUCLEOTIDE SEQUENCE</scope>
</reference>
<dbReference type="OMA" id="INAYQEW"/>
<feature type="transmembrane region" description="Helical" evidence="1">
    <location>
        <begin position="43"/>
        <end position="65"/>
    </location>
</feature>
<evidence type="ECO:0000313" key="2">
    <source>
        <dbReference type="EMBL" id="CAD8098805.1"/>
    </source>
</evidence>
<gene>
    <name evidence="2" type="ORF">PPRIM_AZ9-3.1.T1080012</name>
</gene>
<keyword evidence="1" id="KW-1133">Transmembrane helix</keyword>
<keyword evidence="1" id="KW-0472">Membrane</keyword>
<protein>
    <submittedName>
        <fullName evidence="2">Uncharacterized protein</fullName>
    </submittedName>
</protein>
<evidence type="ECO:0000256" key="1">
    <source>
        <dbReference type="SAM" id="Phobius"/>
    </source>
</evidence>
<dbReference type="EMBL" id="CAJJDM010000111">
    <property type="protein sequence ID" value="CAD8098805.1"/>
    <property type="molecule type" value="Genomic_DNA"/>
</dbReference>
<keyword evidence="1" id="KW-0812">Transmembrane</keyword>